<organism evidence="5 6">
    <name type="scientific">Sphaerotilus hippei</name>
    <dbReference type="NCBI Taxonomy" id="744406"/>
    <lineage>
        <taxon>Bacteria</taxon>
        <taxon>Pseudomonadati</taxon>
        <taxon>Pseudomonadota</taxon>
        <taxon>Betaproteobacteria</taxon>
        <taxon>Burkholderiales</taxon>
        <taxon>Sphaerotilaceae</taxon>
        <taxon>Sphaerotilus</taxon>
    </lineage>
</organism>
<proteinExistence type="inferred from homology"/>
<dbReference type="PANTHER" id="PTHR43179">
    <property type="entry name" value="RHAMNOSYLTRANSFERASE WBBL"/>
    <property type="match status" value="1"/>
</dbReference>
<evidence type="ECO:0000256" key="1">
    <source>
        <dbReference type="ARBA" id="ARBA00006739"/>
    </source>
</evidence>
<evidence type="ECO:0000313" key="5">
    <source>
        <dbReference type="EMBL" id="PXW94791.1"/>
    </source>
</evidence>
<keyword evidence="6" id="KW-1185">Reference proteome</keyword>
<dbReference type="RefSeq" id="WP_110401388.1">
    <property type="nucleotide sequence ID" value="NZ_QJJS01000012.1"/>
</dbReference>
<dbReference type="Gene3D" id="3.90.550.10">
    <property type="entry name" value="Spore Coat Polysaccharide Biosynthesis Protein SpsA, Chain A"/>
    <property type="match status" value="1"/>
</dbReference>
<dbReference type="AlphaFoldDB" id="A0A318GY61"/>
<evidence type="ECO:0000259" key="4">
    <source>
        <dbReference type="Pfam" id="PF00535"/>
    </source>
</evidence>
<keyword evidence="2" id="KW-0328">Glycosyltransferase</keyword>
<dbReference type="InterPro" id="IPR029044">
    <property type="entry name" value="Nucleotide-diphossugar_trans"/>
</dbReference>
<dbReference type="Proteomes" id="UP000247811">
    <property type="component" value="Unassembled WGS sequence"/>
</dbReference>
<dbReference type="EMBL" id="QJJS01000012">
    <property type="protein sequence ID" value="PXW94791.1"/>
    <property type="molecule type" value="Genomic_DNA"/>
</dbReference>
<comment type="caution">
    <text evidence="5">The sequence shown here is derived from an EMBL/GenBank/DDBJ whole genome shotgun (WGS) entry which is preliminary data.</text>
</comment>
<dbReference type="GO" id="GO:0016757">
    <property type="term" value="F:glycosyltransferase activity"/>
    <property type="evidence" value="ECO:0007669"/>
    <property type="project" value="UniProtKB-KW"/>
</dbReference>
<gene>
    <name evidence="5" type="ORF">C7444_112107</name>
</gene>
<dbReference type="OrthoDB" id="9769600at2"/>
<evidence type="ECO:0000256" key="2">
    <source>
        <dbReference type="ARBA" id="ARBA00022676"/>
    </source>
</evidence>
<dbReference type="SUPFAM" id="SSF53448">
    <property type="entry name" value="Nucleotide-diphospho-sugar transferases"/>
    <property type="match status" value="1"/>
</dbReference>
<protein>
    <submittedName>
        <fullName evidence="5">GT2 family glycosyltransferase</fullName>
    </submittedName>
</protein>
<name>A0A318GY61_9BURK</name>
<comment type="similarity">
    <text evidence="1">Belongs to the glycosyltransferase 2 family.</text>
</comment>
<evidence type="ECO:0000256" key="3">
    <source>
        <dbReference type="ARBA" id="ARBA00022679"/>
    </source>
</evidence>
<evidence type="ECO:0000313" key="6">
    <source>
        <dbReference type="Proteomes" id="UP000247811"/>
    </source>
</evidence>
<keyword evidence="3 5" id="KW-0808">Transferase</keyword>
<dbReference type="PANTHER" id="PTHR43179:SF12">
    <property type="entry name" value="GALACTOFURANOSYLTRANSFERASE GLFT2"/>
    <property type="match status" value="1"/>
</dbReference>
<dbReference type="Pfam" id="PF00535">
    <property type="entry name" value="Glycos_transf_2"/>
    <property type="match status" value="1"/>
</dbReference>
<dbReference type="InterPro" id="IPR001173">
    <property type="entry name" value="Glyco_trans_2-like"/>
</dbReference>
<accession>A0A318GY61</accession>
<sequence length="274" mass="30828">MSVFSRYRIVIPVLNQLRYTRQGVESLIEHGVAPGDILVIDNASTDDTPRWLADTPALRSVHNRVNLGCGGAWAQGAFLCGDADWVVLLNNDILSGPRAIDTMLDAAEREGLKVVSPALLEGDDDYGFATFAPDYQRRMAGTVRRGWFHGVCFAVHRSVFEQIGFPDTDRRLGGHEDIEFLVRCLRSGLPVGTVGDAVLHHFGSITQKAIKQETGAKTLGDRHYFYSRLGLGWLGRKRFKLQRERQRERWSREEMAQHGSSLHMLRSGSRWRPV</sequence>
<reference evidence="5 6" key="1">
    <citation type="submission" date="2018-05" db="EMBL/GenBank/DDBJ databases">
        <title>Genomic Encyclopedia of Type Strains, Phase IV (KMG-IV): sequencing the most valuable type-strain genomes for metagenomic binning, comparative biology and taxonomic classification.</title>
        <authorList>
            <person name="Goeker M."/>
        </authorList>
    </citation>
    <scope>NUCLEOTIDE SEQUENCE [LARGE SCALE GENOMIC DNA]</scope>
    <source>
        <strain evidence="5 6">DSM 566</strain>
    </source>
</reference>
<feature type="domain" description="Glycosyltransferase 2-like" evidence="4">
    <location>
        <begin position="9"/>
        <end position="162"/>
    </location>
</feature>